<organism evidence="1 2">
    <name type="scientific">Anopheles quadriannulatus</name>
    <name type="common">Mosquito</name>
    <dbReference type="NCBI Taxonomy" id="34691"/>
    <lineage>
        <taxon>Eukaryota</taxon>
        <taxon>Metazoa</taxon>
        <taxon>Ecdysozoa</taxon>
        <taxon>Arthropoda</taxon>
        <taxon>Hexapoda</taxon>
        <taxon>Insecta</taxon>
        <taxon>Pterygota</taxon>
        <taxon>Neoptera</taxon>
        <taxon>Endopterygota</taxon>
        <taxon>Diptera</taxon>
        <taxon>Nematocera</taxon>
        <taxon>Culicoidea</taxon>
        <taxon>Culicidae</taxon>
        <taxon>Anophelinae</taxon>
        <taxon>Anopheles</taxon>
    </lineage>
</organism>
<dbReference type="AlphaFoldDB" id="A0A182X3K0"/>
<name>A0A182X3K0_ANOQN</name>
<sequence length="28" mass="2968">VGISAIELRVHQSVIAYTVVVLTALTTI</sequence>
<dbReference type="Proteomes" id="UP000076407">
    <property type="component" value="Unassembled WGS sequence"/>
</dbReference>
<proteinExistence type="predicted"/>
<dbReference type="VEuPathDB" id="VectorBase:AQUA004376"/>
<accession>A0A182X3K0</accession>
<evidence type="ECO:0000313" key="1">
    <source>
        <dbReference type="EnsemblMetazoa" id="AQUA004376-PA"/>
    </source>
</evidence>
<evidence type="ECO:0000313" key="2">
    <source>
        <dbReference type="Proteomes" id="UP000076407"/>
    </source>
</evidence>
<keyword evidence="2" id="KW-1185">Reference proteome</keyword>
<protein>
    <submittedName>
        <fullName evidence="1">Uncharacterized protein</fullName>
    </submittedName>
</protein>
<reference evidence="1" key="1">
    <citation type="submission" date="2020-05" db="UniProtKB">
        <authorList>
            <consortium name="EnsemblMetazoa"/>
        </authorList>
    </citation>
    <scope>IDENTIFICATION</scope>
    <source>
        <strain evidence="1">SANGQUA</strain>
    </source>
</reference>
<dbReference type="EnsemblMetazoa" id="AQUA004376-RA">
    <property type="protein sequence ID" value="AQUA004376-PA"/>
    <property type="gene ID" value="AQUA004376"/>
</dbReference>